<feature type="region of interest" description="Disordered" evidence="1">
    <location>
        <begin position="78"/>
        <end position="107"/>
    </location>
</feature>
<comment type="caution">
    <text evidence="2">The sequence shown here is derived from an EMBL/GenBank/DDBJ whole genome shotgun (WGS) entry which is preliminary data.</text>
</comment>
<gene>
    <name evidence="2" type="ORF">EVAR_68598_1</name>
</gene>
<keyword evidence="3" id="KW-1185">Reference proteome</keyword>
<dbReference type="Proteomes" id="UP000299102">
    <property type="component" value="Unassembled WGS sequence"/>
</dbReference>
<dbReference type="EMBL" id="BGZK01001942">
    <property type="protein sequence ID" value="GBP88568.1"/>
    <property type="molecule type" value="Genomic_DNA"/>
</dbReference>
<organism evidence="2 3">
    <name type="scientific">Eumeta variegata</name>
    <name type="common">Bagworm moth</name>
    <name type="synonym">Eumeta japonica</name>
    <dbReference type="NCBI Taxonomy" id="151549"/>
    <lineage>
        <taxon>Eukaryota</taxon>
        <taxon>Metazoa</taxon>
        <taxon>Ecdysozoa</taxon>
        <taxon>Arthropoda</taxon>
        <taxon>Hexapoda</taxon>
        <taxon>Insecta</taxon>
        <taxon>Pterygota</taxon>
        <taxon>Neoptera</taxon>
        <taxon>Endopterygota</taxon>
        <taxon>Lepidoptera</taxon>
        <taxon>Glossata</taxon>
        <taxon>Ditrysia</taxon>
        <taxon>Tineoidea</taxon>
        <taxon>Psychidae</taxon>
        <taxon>Oiketicinae</taxon>
        <taxon>Eumeta</taxon>
    </lineage>
</organism>
<protein>
    <submittedName>
        <fullName evidence="2">Uncharacterized protein</fullName>
    </submittedName>
</protein>
<evidence type="ECO:0000256" key="1">
    <source>
        <dbReference type="SAM" id="MobiDB-lite"/>
    </source>
</evidence>
<proteinExistence type="predicted"/>
<name>A0A4C1ZLC1_EUMVA</name>
<sequence>MPEGVGGRGLSGSVNKISFARAYSGPISFSRRVVHELRDLLSLRGYDKTHAMDSYKYDTYAFPILIGKKKQWNTLPGFNGKKNFAPPTRQGGLNKPKWKYKRSTDTP</sequence>
<dbReference type="AlphaFoldDB" id="A0A4C1ZLC1"/>
<accession>A0A4C1ZLC1</accession>
<evidence type="ECO:0000313" key="3">
    <source>
        <dbReference type="Proteomes" id="UP000299102"/>
    </source>
</evidence>
<evidence type="ECO:0000313" key="2">
    <source>
        <dbReference type="EMBL" id="GBP88568.1"/>
    </source>
</evidence>
<reference evidence="2 3" key="1">
    <citation type="journal article" date="2019" name="Commun. Biol.">
        <title>The bagworm genome reveals a unique fibroin gene that provides high tensile strength.</title>
        <authorList>
            <person name="Kono N."/>
            <person name="Nakamura H."/>
            <person name="Ohtoshi R."/>
            <person name="Tomita M."/>
            <person name="Numata K."/>
            <person name="Arakawa K."/>
        </authorList>
    </citation>
    <scope>NUCLEOTIDE SEQUENCE [LARGE SCALE GENOMIC DNA]</scope>
</reference>